<sequence>MNVTNSSTQSHEAEPHSKTMLKSIVDALDAFRKFSRLYAFVGMVVGSLSSSLLAVDNLSELYPTFFNGFVQCMTAYFFMHMYIVGINQLADLEIDKINKPYLPLASGHYSFRNGIIIITSFLLTSVGIGWMIGSKILLWTLFASFILMTGYSVDLPFLRWKKSTITSVMSNVISMVISFNLGPFFHMKTHVLKKAAVFPRSLVYAVVVMSIFYAVIALSKDIPDIEGDKIAGLQTLVVHLGPKKVFWFCVSLLEMACGAAILIGASSPVLWSKIFVVLAHVIMAIFVWYRATLVDISSKDSLQKFYMVIFQLFYVENILVP</sequence>
<comment type="caution">
    <text evidence="8">The sequence shown here is derived from an EMBL/GenBank/DDBJ whole genome shotgun (WGS) entry which is preliminary data.</text>
</comment>
<keyword evidence="8" id="KW-0328">Glycosyltransferase</keyword>
<dbReference type="InterPro" id="IPR000537">
    <property type="entry name" value="UbiA_prenyltransferase"/>
</dbReference>
<evidence type="ECO:0000256" key="6">
    <source>
        <dbReference type="ARBA" id="ARBA00023136"/>
    </source>
</evidence>
<feature type="transmembrane region" description="Helical" evidence="7">
    <location>
        <begin position="68"/>
        <end position="90"/>
    </location>
</feature>
<evidence type="ECO:0000256" key="1">
    <source>
        <dbReference type="ARBA" id="ARBA00004508"/>
    </source>
</evidence>
<feature type="transmembrane region" description="Helical" evidence="7">
    <location>
        <begin position="165"/>
        <end position="185"/>
    </location>
</feature>
<dbReference type="PANTHER" id="PTHR43009">
    <property type="entry name" value="HOMOGENTISATE SOLANESYLTRANSFERASE, CHLOROPLASTIC"/>
    <property type="match status" value="1"/>
</dbReference>
<dbReference type="PANTHER" id="PTHR43009:SF6">
    <property type="entry name" value="HOMOGENTISATE PHYTYLTRANSFERASE 1, CHLOROPLASTIC"/>
    <property type="match status" value="1"/>
</dbReference>
<dbReference type="Pfam" id="PF01040">
    <property type="entry name" value="UbiA"/>
    <property type="match status" value="1"/>
</dbReference>
<keyword evidence="4 7" id="KW-0812">Transmembrane</keyword>
<evidence type="ECO:0000256" key="2">
    <source>
        <dbReference type="ARBA" id="ARBA00005985"/>
    </source>
</evidence>
<evidence type="ECO:0000256" key="4">
    <source>
        <dbReference type="ARBA" id="ARBA00022692"/>
    </source>
</evidence>
<feature type="non-terminal residue" evidence="8">
    <location>
        <position position="321"/>
    </location>
</feature>
<organism evidence="8 9">
    <name type="scientific">Stylosanthes scabra</name>
    <dbReference type="NCBI Taxonomy" id="79078"/>
    <lineage>
        <taxon>Eukaryota</taxon>
        <taxon>Viridiplantae</taxon>
        <taxon>Streptophyta</taxon>
        <taxon>Embryophyta</taxon>
        <taxon>Tracheophyta</taxon>
        <taxon>Spermatophyta</taxon>
        <taxon>Magnoliopsida</taxon>
        <taxon>eudicotyledons</taxon>
        <taxon>Gunneridae</taxon>
        <taxon>Pentapetalae</taxon>
        <taxon>rosids</taxon>
        <taxon>fabids</taxon>
        <taxon>Fabales</taxon>
        <taxon>Fabaceae</taxon>
        <taxon>Papilionoideae</taxon>
        <taxon>50 kb inversion clade</taxon>
        <taxon>dalbergioids sensu lato</taxon>
        <taxon>Dalbergieae</taxon>
        <taxon>Pterocarpus clade</taxon>
        <taxon>Stylosanthes</taxon>
    </lineage>
</organism>
<dbReference type="GO" id="GO:0016757">
    <property type="term" value="F:glycosyltransferase activity"/>
    <property type="evidence" value="ECO:0007669"/>
    <property type="project" value="UniProtKB-KW"/>
</dbReference>
<evidence type="ECO:0000256" key="3">
    <source>
        <dbReference type="ARBA" id="ARBA00022679"/>
    </source>
</evidence>
<dbReference type="EMBL" id="JASCZI010001179">
    <property type="protein sequence ID" value="MED6114479.1"/>
    <property type="molecule type" value="Genomic_DNA"/>
</dbReference>
<comment type="subcellular location">
    <subcellularLocation>
        <location evidence="1">Plastid</location>
        <location evidence="1">Chloroplast membrane</location>
        <topology evidence="1">Multi-pass membrane protein</topology>
    </subcellularLocation>
</comment>
<feature type="transmembrane region" description="Helical" evidence="7">
    <location>
        <begin position="197"/>
        <end position="219"/>
    </location>
</feature>
<feature type="transmembrane region" description="Helical" evidence="7">
    <location>
        <begin position="37"/>
        <end position="56"/>
    </location>
</feature>
<comment type="similarity">
    <text evidence="2">Belongs to the UbiA prenyltransferase family.</text>
</comment>
<dbReference type="Proteomes" id="UP001341840">
    <property type="component" value="Unassembled WGS sequence"/>
</dbReference>
<accession>A0ABU6QRX5</accession>
<reference evidence="8 9" key="1">
    <citation type="journal article" date="2023" name="Plants (Basel)">
        <title>Bridging the Gap: Combining Genomics and Transcriptomics Approaches to Understand Stylosanthes scabra, an Orphan Legume from the Brazilian Caatinga.</title>
        <authorList>
            <person name="Ferreira-Neto J.R.C."/>
            <person name="da Silva M.D."/>
            <person name="Binneck E."/>
            <person name="de Melo N.F."/>
            <person name="da Silva R.H."/>
            <person name="de Melo A.L.T.M."/>
            <person name="Pandolfi V."/>
            <person name="Bustamante F.O."/>
            <person name="Brasileiro-Vidal A.C."/>
            <person name="Benko-Iseppon A.M."/>
        </authorList>
    </citation>
    <scope>NUCLEOTIDE SEQUENCE [LARGE SCALE GENOMIC DNA]</scope>
    <source>
        <tissue evidence="8">Leaves</tissue>
    </source>
</reference>
<keyword evidence="5 7" id="KW-1133">Transmembrane helix</keyword>
<gene>
    <name evidence="8" type="primary">HPT1_17</name>
    <name evidence="8" type="ORF">PIB30_080617</name>
</gene>
<feature type="transmembrane region" description="Helical" evidence="7">
    <location>
        <begin position="136"/>
        <end position="153"/>
    </location>
</feature>
<keyword evidence="6 7" id="KW-0472">Membrane</keyword>
<name>A0ABU6QRX5_9FABA</name>
<protein>
    <submittedName>
        <fullName evidence="8">Hypoxanthine-guanine phosphoribosyltransferase</fullName>
    </submittedName>
</protein>
<evidence type="ECO:0000313" key="9">
    <source>
        <dbReference type="Proteomes" id="UP001341840"/>
    </source>
</evidence>
<evidence type="ECO:0000313" key="8">
    <source>
        <dbReference type="EMBL" id="MED6114479.1"/>
    </source>
</evidence>
<proteinExistence type="inferred from homology"/>
<feature type="transmembrane region" description="Helical" evidence="7">
    <location>
        <begin position="245"/>
        <end position="264"/>
    </location>
</feature>
<keyword evidence="9" id="KW-1185">Reference proteome</keyword>
<dbReference type="Gene3D" id="1.10.357.140">
    <property type="entry name" value="UbiA prenyltransferase"/>
    <property type="match status" value="1"/>
</dbReference>
<keyword evidence="3" id="KW-0808">Transferase</keyword>
<evidence type="ECO:0000256" key="7">
    <source>
        <dbReference type="SAM" id="Phobius"/>
    </source>
</evidence>
<evidence type="ECO:0000256" key="5">
    <source>
        <dbReference type="ARBA" id="ARBA00022989"/>
    </source>
</evidence>
<dbReference type="InterPro" id="IPR044878">
    <property type="entry name" value="UbiA_sf"/>
</dbReference>
<feature type="transmembrane region" description="Helical" evidence="7">
    <location>
        <begin position="111"/>
        <end position="130"/>
    </location>
</feature>
<feature type="transmembrane region" description="Helical" evidence="7">
    <location>
        <begin position="270"/>
        <end position="289"/>
    </location>
</feature>